<gene>
    <name evidence="2" type="ORF">PISMIDRAFT_683502</name>
</gene>
<reference evidence="2 3" key="1">
    <citation type="submission" date="2014-04" db="EMBL/GenBank/DDBJ databases">
        <authorList>
            <consortium name="DOE Joint Genome Institute"/>
            <person name="Kuo A."/>
            <person name="Kohler A."/>
            <person name="Costa M.D."/>
            <person name="Nagy L.G."/>
            <person name="Floudas D."/>
            <person name="Copeland A."/>
            <person name="Barry K.W."/>
            <person name="Cichocki N."/>
            <person name="Veneault-Fourrey C."/>
            <person name="LaButti K."/>
            <person name="Lindquist E.A."/>
            <person name="Lipzen A."/>
            <person name="Lundell T."/>
            <person name="Morin E."/>
            <person name="Murat C."/>
            <person name="Sun H."/>
            <person name="Tunlid A."/>
            <person name="Henrissat B."/>
            <person name="Grigoriev I.V."/>
            <person name="Hibbett D.S."/>
            <person name="Martin F."/>
            <person name="Nordberg H.P."/>
            <person name="Cantor M.N."/>
            <person name="Hua S.X."/>
        </authorList>
    </citation>
    <scope>NUCLEOTIDE SEQUENCE [LARGE SCALE GENOMIC DNA]</scope>
    <source>
        <strain evidence="2 3">441</strain>
    </source>
</reference>
<accession>A0A0C9YYS9</accession>
<sequence length="100" mass="11453">MCTVPIPYVTLQSFIRVSFWSEARDTQRLPRERIVSEPTARPRYSNACPPTRCSWLRTRQLEQNGRKKHRSLQMTQDLRPGLTSAPDGSQECGHALEVIG</sequence>
<reference evidence="3" key="2">
    <citation type="submission" date="2015-01" db="EMBL/GenBank/DDBJ databases">
        <title>Evolutionary Origins and Diversification of the Mycorrhizal Mutualists.</title>
        <authorList>
            <consortium name="DOE Joint Genome Institute"/>
            <consortium name="Mycorrhizal Genomics Consortium"/>
            <person name="Kohler A."/>
            <person name="Kuo A."/>
            <person name="Nagy L.G."/>
            <person name="Floudas D."/>
            <person name="Copeland A."/>
            <person name="Barry K.W."/>
            <person name="Cichocki N."/>
            <person name="Veneault-Fourrey C."/>
            <person name="LaButti K."/>
            <person name="Lindquist E.A."/>
            <person name="Lipzen A."/>
            <person name="Lundell T."/>
            <person name="Morin E."/>
            <person name="Murat C."/>
            <person name="Riley R."/>
            <person name="Ohm R."/>
            <person name="Sun H."/>
            <person name="Tunlid A."/>
            <person name="Henrissat B."/>
            <person name="Grigoriev I.V."/>
            <person name="Hibbett D.S."/>
            <person name="Martin F."/>
        </authorList>
    </citation>
    <scope>NUCLEOTIDE SEQUENCE [LARGE SCALE GENOMIC DNA]</scope>
    <source>
        <strain evidence="3">441</strain>
    </source>
</reference>
<evidence type="ECO:0000313" key="2">
    <source>
        <dbReference type="EMBL" id="KIK19089.1"/>
    </source>
</evidence>
<evidence type="ECO:0000313" key="3">
    <source>
        <dbReference type="Proteomes" id="UP000054018"/>
    </source>
</evidence>
<name>A0A0C9YYS9_9AGAM</name>
<proteinExistence type="predicted"/>
<feature type="region of interest" description="Disordered" evidence="1">
    <location>
        <begin position="64"/>
        <end position="100"/>
    </location>
</feature>
<dbReference type="EMBL" id="KN833791">
    <property type="protein sequence ID" value="KIK19089.1"/>
    <property type="molecule type" value="Genomic_DNA"/>
</dbReference>
<keyword evidence="3" id="KW-1185">Reference proteome</keyword>
<dbReference type="AlphaFoldDB" id="A0A0C9YYS9"/>
<dbReference type="HOGENOM" id="CLU_2432949_0_0_1"/>
<protein>
    <submittedName>
        <fullName evidence="2">Uncharacterized protein</fullName>
    </submittedName>
</protein>
<dbReference type="Proteomes" id="UP000054018">
    <property type="component" value="Unassembled WGS sequence"/>
</dbReference>
<organism evidence="2 3">
    <name type="scientific">Pisolithus microcarpus 441</name>
    <dbReference type="NCBI Taxonomy" id="765257"/>
    <lineage>
        <taxon>Eukaryota</taxon>
        <taxon>Fungi</taxon>
        <taxon>Dikarya</taxon>
        <taxon>Basidiomycota</taxon>
        <taxon>Agaricomycotina</taxon>
        <taxon>Agaricomycetes</taxon>
        <taxon>Agaricomycetidae</taxon>
        <taxon>Boletales</taxon>
        <taxon>Sclerodermatineae</taxon>
        <taxon>Pisolithaceae</taxon>
        <taxon>Pisolithus</taxon>
    </lineage>
</organism>
<evidence type="ECO:0000256" key="1">
    <source>
        <dbReference type="SAM" id="MobiDB-lite"/>
    </source>
</evidence>